<dbReference type="CDD" id="cd02440">
    <property type="entry name" value="AdoMet_MTases"/>
    <property type="match status" value="1"/>
</dbReference>
<dbReference type="Gene3D" id="3.40.50.150">
    <property type="entry name" value="Vaccinia Virus protein VP39"/>
    <property type="match status" value="1"/>
</dbReference>
<name>A0A348AF24_9FIRM</name>
<reference evidence="2 3" key="1">
    <citation type="journal article" date="2018" name="Int. J. Syst. Evol. Microbiol.">
        <title>Methylomusa anaerophila gen. nov., sp. nov., an anaerobic methanol-utilizing bacterium isolated from a microbial fuel cell.</title>
        <authorList>
            <person name="Amano N."/>
            <person name="Yamamuro A."/>
            <person name="Miyahara M."/>
            <person name="Kouzuma A."/>
            <person name="Abe T."/>
            <person name="Watanabe K."/>
        </authorList>
    </citation>
    <scope>NUCLEOTIDE SEQUENCE [LARGE SCALE GENOMIC DNA]</scope>
    <source>
        <strain evidence="2 3">MMFC1</strain>
    </source>
</reference>
<dbReference type="RefSeq" id="WP_232035605.1">
    <property type="nucleotide sequence ID" value="NZ_AP018449.1"/>
</dbReference>
<sequence length="212" mass="25056">MVKMNDQVKHWNELYQSLGDKKPAYDLWLEKYTDILRDSRDMPIIDLGCGFGNDTLYLYERGYQVISCDFSPEALKRLEYFINKPVTKLFDMKEGLPFADETAKIIIADLSLHYFSWMETQKIVTEIRRVLLNGGFLLARVNSVKDINHGVGLGTVIEENYYNVNGSFKRFFDRVQLDELFSAWEVKYIKEYEICRYKKDKILWEIAVKKQE</sequence>
<feature type="domain" description="Methyltransferase type 11" evidence="1">
    <location>
        <begin position="46"/>
        <end position="138"/>
    </location>
</feature>
<dbReference type="EMBL" id="AP018449">
    <property type="protein sequence ID" value="BBB89672.1"/>
    <property type="molecule type" value="Genomic_DNA"/>
</dbReference>
<dbReference type="KEGG" id="mana:MAMMFC1_00305"/>
<dbReference type="Pfam" id="PF08241">
    <property type="entry name" value="Methyltransf_11"/>
    <property type="match status" value="1"/>
</dbReference>
<organism evidence="2 3">
    <name type="scientific">Methylomusa anaerophila</name>
    <dbReference type="NCBI Taxonomy" id="1930071"/>
    <lineage>
        <taxon>Bacteria</taxon>
        <taxon>Bacillati</taxon>
        <taxon>Bacillota</taxon>
        <taxon>Negativicutes</taxon>
        <taxon>Selenomonadales</taxon>
        <taxon>Sporomusaceae</taxon>
        <taxon>Methylomusa</taxon>
    </lineage>
</organism>
<proteinExistence type="predicted"/>
<dbReference type="AlphaFoldDB" id="A0A348AF24"/>
<dbReference type="Proteomes" id="UP000276437">
    <property type="component" value="Chromosome"/>
</dbReference>
<dbReference type="SUPFAM" id="SSF53335">
    <property type="entry name" value="S-adenosyl-L-methionine-dependent methyltransferases"/>
    <property type="match status" value="1"/>
</dbReference>
<dbReference type="InterPro" id="IPR013216">
    <property type="entry name" value="Methyltransf_11"/>
</dbReference>
<dbReference type="InterPro" id="IPR029063">
    <property type="entry name" value="SAM-dependent_MTases_sf"/>
</dbReference>
<evidence type="ECO:0000313" key="3">
    <source>
        <dbReference type="Proteomes" id="UP000276437"/>
    </source>
</evidence>
<evidence type="ECO:0000313" key="2">
    <source>
        <dbReference type="EMBL" id="BBB89672.1"/>
    </source>
</evidence>
<evidence type="ECO:0000259" key="1">
    <source>
        <dbReference type="Pfam" id="PF08241"/>
    </source>
</evidence>
<gene>
    <name evidence="2" type="ORF">MAMMFC1_00305</name>
</gene>
<keyword evidence="3" id="KW-1185">Reference proteome</keyword>
<dbReference type="GO" id="GO:0008757">
    <property type="term" value="F:S-adenosylmethionine-dependent methyltransferase activity"/>
    <property type="evidence" value="ECO:0007669"/>
    <property type="project" value="InterPro"/>
</dbReference>
<protein>
    <submittedName>
        <fullName evidence="2">Tellurite resistance protein TehB</fullName>
    </submittedName>
</protein>
<accession>A0A348AF24</accession>